<dbReference type="SUPFAM" id="SSF46966">
    <property type="entry name" value="Spectrin repeat"/>
    <property type="match status" value="3"/>
</dbReference>
<dbReference type="SUPFAM" id="SSF48726">
    <property type="entry name" value="Immunoglobulin"/>
    <property type="match status" value="2"/>
</dbReference>
<feature type="coiled-coil region" evidence="3">
    <location>
        <begin position="889"/>
        <end position="949"/>
    </location>
</feature>
<dbReference type="PANTHER" id="PTHR42757:SF44">
    <property type="entry name" value="COILED-COIL DOMAIN-CONTAINING PROTEIN 141"/>
    <property type="match status" value="1"/>
</dbReference>
<dbReference type="InterPro" id="IPR013783">
    <property type="entry name" value="Ig-like_fold"/>
</dbReference>
<evidence type="ECO:0000256" key="1">
    <source>
        <dbReference type="ARBA" id="ARBA00006692"/>
    </source>
</evidence>
<dbReference type="RefSeq" id="XP_025072313.1">
    <property type="nucleotide sequence ID" value="XM_025216528.1"/>
</dbReference>
<dbReference type="InterPro" id="IPR036179">
    <property type="entry name" value="Ig-like_dom_sf"/>
</dbReference>
<evidence type="ECO:0000256" key="2">
    <source>
        <dbReference type="ARBA" id="ARBA00023319"/>
    </source>
</evidence>
<feature type="transmembrane region" description="Helical" evidence="4">
    <location>
        <begin position="1531"/>
        <end position="1550"/>
    </location>
</feature>
<organism evidence="6 7">
    <name type="scientific">Alligator sinensis</name>
    <name type="common">Chinese alligator</name>
    <dbReference type="NCBI Taxonomy" id="38654"/>
    <lineage>
        <taxon>Eukaryota</taxon>
        <taxon>Metazoa</taxon>
        <taxon>Chordata</taxon>
        <taxon>Craniata</taxon>
        <taxon>Vertebrata</taxon>
        <taxon>Euteleostomi</taxon>
        <taxon>Archelosauria</taxon>
        <taxon>Archosauria</taxon>
        <taxon>Crocodylia</taxon>
        <taxon>Alligatoridae</taxon>
        <taxon>Alligatorinae</taxon>
        <taxon>Alligator</taxon>
    </lineage>
</organism>
<dbReference type="InterPro" id="IPR018159">
    <property type="entry name" value="Spectrin/alpha-actinin"/>
</dbReference>
<accession>A0A3Q0HP81</accession>
<dbReference type="FunFam" id="1.20.58.60:FF:000192">
    <property type="entry name" value="coiled-coil domain-containing protein 141 isoform X2"/>
    <property type="match status" value="1"/>
</dbReference>
<dbReference type="PROSITE" id="PS50835">
    <property type="entry name" value="IG_LIKE"/>
    <property type="match status" value="2"/>
</dbReference>
<feature type="domain" description="Ig-like" evidence="5">
    <location>
        <begin position="1371"/>
        <end position="1459"/>
    </location>
</feature>
<dbReference type="Proteomes" id="UP000189705">
    <property type="component" value="Unplaced"/>
</dbReference>
<dbReference type="SMART" id="SM00408">
    <property type="entry name" value="IGc2"/>
    <property type="match status" value="2"/>
</dbReference>
<protein>
    <submittedName>
        <fullName evidence="7">Coiled-coil domain-containing protein 141 isoform X6</fullName>
    </submittedName>
</protein>
<dbReference type="SMART" id="SM00409">
    <property type="entry name" value="IG"/>
    <property type="match status" value="2"/>
</dbReference>
<dbReference type="FunFam" id="2.60.40.10:FF:000080">
    <property type="entry name" value="Myosin light chain kinase, smooth muscle"/>
    <property type="match status" value="1"/>
</dbReference>
<feature type="domain" description="Ig-like" evidence="5">
    <location>
        <begin position="1467"/>
        <end position="1587"/>
    </location>
</feature>
<dbReference type="CDD" id="cd00176">
    <property type="entry name" value="SPEC"/>
    <property type="match status" value="1"/>
</dbReference>
<dbReference type="Pfam" id="PF07679">
    <property type="entry name" value="I-set"/>
    <property type="match status" value="1"/>
</dbReference>
<keyword evidence="4" id="KW-0472">Membrane</keyword>
<evidence type="ECO:0000256" key="3">
    <source>
        <dbReference type="SAM" id="Coils"/>
    </source>
</evidence>
<evidence type="ECO:0000313" key="6">
    <source>
        <dbReference type="Proteomes" id="UP000189705"/>
    </source>
</evidence>
<evidence type="ECO:0000259" key="5">
    <source>
        <dbReference type="PROSITE" id="PS50835"/>
    </source>
</evidence>
<evidence type="ECO:0000256" key="4">
    <source>
        <dbReference type="SAM" id="Phobius"/>
    </source>
</evidence>
<dbReference type="InterPro" id="IPR003598">
    <property type="entry name" value="Ig_sub2"/>
</dbReference>
<feature type="coiled-coil region" evidence="3">
    <location>
        <begin position="1036"/>
        <end position="1110"/>
    </location>
</feature>
<dbReference type="CTD" id="285025"/>
<dbReference type="InterPro" id="IPR003599">
    <property type="entry name" value="Ig_sub"/>
</dbReference>
<comment type="similarity">
    <text evidence="1">Belongs to the protein kinase superfamily. CAMK Ser/Thr protein kinase family.</text>
</comment>
<keyword evidence="2" id="KW-0393">Immunoglobulin domain</keyword>
<feature type="coiled-coil region" evidence="3">
    <location>
        <begin position="801"/>
        <end position="828"/>
    </location>
</feature>
<name>A0A3Q0HP81_ALLSI</name>
<keyword evidence="6" id="KW-1185">Reference proteome</keyword>
<dbReference type="PANTHER" id="PTHR42757">
    <property type="entry name" value="IGLON FAMILY OF IMMUNOGLOBULIN SUPERFAMILY-RELATED"/>
    <property type="match status" value="1"/>
</dbReference>
<dbReference type="InterPro" id="IPR007110">
    <property type="entry name" value="Ig-like_dom"/>
</dbReference>
<feature type="coiled-coil region" evidence="3">
    <location>
        <begin position="60"/>
        <end position="94"/>
    </location>
</feature>
<keyword evidence="4" id="KW-0812">Transmembrane</keyword>
<keyword evidence="4" id="KW-1133">Transmembrane helix</keyword>
<reference evidence="7" key="1">
    <citation type="submission" date="2025-08" db="UniProtKB">
        <authorList>
            <consortium name="RefSeq"/>
        </authorList>
    </citation>
    <scope>IDENTIFICATION</scope>
</reference>
<evidence type="ECO:0000313" key="7">
    <source>
        <dbReference type="RefSeq" id="XP_025072313.1"/>
    </source>
</evidence>
<gene>
    <name evidence="7" type="primary">CCDC141</name>
</gene>
<dbReference type="Pfam" id="PF13927">
    <property type="entry name" value="Ig_3"/>
    <property type="match status" value="1"/>
</dbReference>
<dbReference type="InterPro" id="IPR013098">
    <property type="entry name" value="Ig_I-set"/>
</dbReference>
<dbReference type="GeneID" id="102383318"/>
<dbReference type="Gene3D" id="2.60.40.10">
    <property type="entry name" value="Immunoglobulins"/>
    <property type="match status" value="2"/>
</dbReference>
<dbReference type="Gene3D" id="1.20.58.60">
    <property type="match status" value="3"/>
</dbReference>
<dbReference type="InterPro" id="IPR050876">
    <property type="entry name" value="IgLON_domain"/>
</dbReference>
<keyword evidence="3" id="KW-0175">Coiled coil</keyword>
<proteinExistence type="inferred from homology"/>
<sequence>MSSEASSGEQFSTTTVSSVAVQAGNSRIVIAILKSGKWVQLQLAEAEPNLLEIGSSQDETKKLLQDHEQLLVRLKSLEDQVWDLLREADKTAEENKEQSQVYDAMAETLGDAWDALVIVLEKRRKLLKITAVFFENALEFAIKIDQVEEFLQNSQEFEDVESLKELLQQHEHHTKELLEKSLALLNKSHELTGFIDEFKSDGPNINPELIQGAHSSCLKIDSLLELLQDRRRQLDKYLKHQRQGLKQVLQICQWHHQENQVTSLYKKDLRDYLHKQNLGSSLTENKELLCEHKEMEFKAKEWNFTVGQLKAEALKILLSEDYAEKEHLKLSNQKITLLQEEVCRHMEERKKLLQEASDFFNAANKAFDVLGGIEAYIKLLNEEGLSLPILAMKHEELQGEIKACTTDALQKGKALVGKGDSHSSWLPGIQEMIEYIQKRVDQLTRQCPAYTEFSLKKQQLTASLEDYLKKVSMSIKKISPILTIGMDPGSCLSESERILNKHLELANQAKVNDDAERLKEFFKSDALHTDNEMENKTVMETAETQWQTVVKKILSTENMGHGFLNLVNMVNENLILKSGNVVGVTKEALDNLNKVKEDLTEIWTTWKLQINQVKSIKQQSWKLKEQFKKTTHSSKILQEALKPATTVDLGSNLHILLDLQKKINQMKPEFQQLSAEVEYMVKLSELLSLKGVPGQENSEKVSELIHLHQKIKDMMTEYDDILNKTVKFHHVKEKMDCLIKSGELEIPETNEVPGDAHQVKLHLTNTLEKHTHIRHLYKLALTLGVDILSAVQKPCCLNVSVKNLQQELATLENDSINWSTKADKYEEELSHNFQYCTTKEEINECYKGLELRESFKDLKKKFNNLKFNYTKKTEKARNLKVLKIQIQQVDMYAEKMQILRKKADNLEKKTTSCVVNQPDGNVGVLMETVRELQKQLNEFGRVVEDYKQNLDLMEHLQQLMEECQYWYEEASATVIRVGKYSAECKTQEAVEILYKQFNKFIQPTVPQQEERIQQFTDLAKRLYGFEEGSKYVEKVVAKHEEVLDSINELCNSLKQLEREIEKDVLKEETPNIECFVEEAIIIQKEQARNKQELYKDVSQEKEEEPNLEEENKLADISDICPAGEDFISQYAELSSSAKEDSLQTELLAEEMPSGDEYECISPDDISLPPLSETPESNLLHSETELEDQSCCSSHSLHVSSYSLQMQINTTSKRMTDESGLLTTIAYADTTNQRRENASNQSERFLPSTICHHPKFRVQSPLTYSSPETPETSTAFCIVNARPGYSMMGEVCEKHLQHCEIHKSMTETQEQLHGINNFTKTQDRLHALPGAFSDLMFQSDATRSCQRQMVTREEIKSASEKNSMVSLSGQAPNFSQLLSNVTVMEGSPVTLEAEVTGFPEPTLTWYKKGQKLTADEHFTLLQKETKHTLFIQKVFDTDAGLYVARAKNSNGTISSSAILHVKVQGKLPDFIQKFGHKTLQQGEDLILHCTVHGRPRPNVVWTKDDIQVVDGDISVCLNFPKMFHGEGQSICLWALLIIFCMHFIVFQIDKLGDSYYLLKRNVVLADTGKYVCIASNEVGEAHCSAFIKVIGDSLSPDAHF</sequence>